<feature type="compositionally biased region" description="Polar residues" evidence="3">
    <location>
        <begin position="21"/>
        <end position="30"/>
    </location>
</feature>
<evidence type="ECO:0000256" key="1">
    <source>
        <dbReference type="ARBA" id="ARBA00022691"/>
    </source>
</evidence>
<reference evidence="6" key="1">
    <citation type="journal article" date="2019" name="Int. J. Syst. Evol. Microbiol.">
        <title>The Global Catalogue of Microorganisms (GCM) 10K type strain sequencing project: providing services to taxonomists for standard genome sequencing and annotation.</title>
        <authorList>
            <consortium name="The Broad Institute Genomics Platform"/>
            <consortium name="The Broad Institute Genome Sequencing Center for Infectious Disease"/>
            <person name="Wu L."/>
            <person name="Ma J."/>
        </authorList>
    </citation>
    <scope>NUCLEOTIDE SEQUENCE [LARGE SCALE GENOMIC DNA]</scope>
    <source>
        <strain evidence="6">JCM 16013</strain>
    </source>
</reference>
<feature type="domain" description="TsaA-like" evidence="4">
    <location>
        <begin position="51"/>
        <end position="181"/>
    </location>
</feature>
<comment type="similarity">
    <text evidence="2">Belongs to the tRNA methyltransferase O family.</text>
</comment>
<evidence type="ECO:0000313" key="6">
    <source>
        <dbReference type="Proteomes" id="UP001499854"/>
    </source>
</evidence>
<dbReference type="Pfam" id="PF01980">
    <property type="entry name" value="TrmO_N"/>
    <property type="match status" value="1"/>
</dbReference>
<sequence>MLDLRGVQQPAIATSLPRAESLTSTRAGRSSKQRPGLRPLTYPEAMTDLDLRPVGRVESSLRDRADAPRQGDEGAPDAWIVIDAACAPALAGLEAGADVIVLTWLDRADRAVLAVHPRGDVSRPVTGVFQTRSPDRPNPIGLHRVRVLAVEGTRLHVRDLEALDGTPVLDLKPVLGDVGDR</sequence>
<dbReference type="PROSITE" id="PS51668">
    <property type="entry name" value="TSAA_2"/>
    <property type="match status" value="1"/>
</dbReference>
<feature type="compositionally biased region" description="Basic and acidic residues" evidence="3">
    <location>
        <begin position="49"/>
        <end position="72"/>
    </location>
</feature>
<dbReference type="InterPro" id="IPR036413">
    <property type="entry name" value="YaeB-like_sf"/>
</dbReference>
<evidence type="ECO:0000256" key="2">
    <source>
        <dbReference type="ARBA" id="ARBA00033753"/>
    </source>
</evidence>
<name>A0ABP5E4U0_9ACTN</name>
<protein>
    <recommendedName>
        <fullName evidence="4">TsaA-like domain-containing protein</fullName>
    </recommendedName>
</protein>
<evidence type="ECO:0000313" key="5">
    <source>
        <dbReference type="EMBL" id="GAA1991117.1"/>
    </source>
</evidence>
<dbReference type="PANTHER" id="PTHR12818:SF0">
    <property type="entry name" value="TRNA (ADENINE(37)-N6)-METHYLTRANSFERASE"/>
    <property type="match status" value="1"/>
</dbReference>
<dbReference type="NCBIfam" id="TIGR00104">
    <property type="entry name" value="tRNA_TsaA"/>
    <property type="match status" value="1"/>
</dbReference>
<keyword evidence="1" id="KW-0949">S-adenosyl-L-methionine</keyword>
<dbReference type="PANTHER" id="PTHR12818">
    <property type="entry name" value="TRNA (ADENINE(37)-N6)-METHYLTRANSFERASE"/>
    <property type="match status" value="1"/>
</dbReference>
<accession>A0ABP5E4U0</accession>
<dbReference type="SUPFAM" id="SSF118196">
    <property type="entry name" value="YaeB-like"/>
    <property type="match status" value="1"/>
</dbReference>
<dbReference type="InterPro" id="IPR036414">
    <property type="entry name" value="YaeB_N_sf"/>
</dbReference>
<dbReference type="CDD" id="cd09281">
    <property type="entry name" value="UPF0066"/>
    <property type="match status" value="1"/>
</dbReference>
<dbReference type="InterPro" id="IPR040372">
    <property type="entry name" value="YaeB-like"/>
</dbReference>
<evidence type="ECO:0000259" key="4">
    <source>
        <dbReference type="PROSITE" id="PS51668"/>
    </source>
</evidence>
<dbReference type="Proteomes" id="UP001499854">
    <property type="component" value="Unassembled WGS sequence"/>
</dbReference>
<feature type="region of interest" description="Disordered" evidence="3">
    <location>
        <begin position="1"/>
        <end position="73"/>
    </location>
</feature>
<comment type="caution">
    <text evidence="5">The sequence shown here is derived from an EMBL/GenBank/DDBJ whole genome shotgun (WGS) entry which is preliminary data.</text>
</comment>
<evidence type="ECO:0000256" key="3">
    <source>
        <dbReference type="SAM" id="MobiDB-lite"/>
    </source>
</evidence>
<dbReference type="Gene3D" id="2.40.30.70">
    <property type="entry name" value="YaeB-like"/>
    <property type="match status" value="1"/>
</dbReference>
<keyword evidence="6" id="KW-1185">Reference proteome</keyword>
<proteinExistence type="inferred from homology"/>
<gene>
    <name evidence="5" type="ORF">GCM10009838_63100</name>
</gene>
<dbReference type="EMBL" id="BAAAQM010000045">
    <property type="protein sequence ID" value="GAA1991117.1"/>
    <property type="molecule type" value="Genomic_DNA"/>
</dbReference>
<dbReference type="InterPro" id="IPR023370">
    <property type="entry name" value="TrmO-like_N"/>
</dbReference>
<organism evidence="5 6">
    <name type="scientific">Catenulispora subtropica</name>
    <dbReference type="NCBI Taxonomy" id="450798"/>
    <lineage>
        <taxon>Bacteria</taxon>
        <taxon>Bacillati</taxon>
        <taxon>Actinomycetota</taxon>
        <taxon>Actinomycetes</taxon>
        <taxon>Catenulisporales</taxon>
        <taxon>Catenulisporaceae</taxon>
        <taxon>Catenulispora</taxon>
    </lineage>
</organism>